<keyword evidence="2" id="KW-0812">Transmembrane</keyword>
<feature type="domain" description="Calcium-activated chloride channel N-terminal" evidence="4">
    <location>
        <begin position="27"/>
        <end position="294"/>
    </location>
</feature>
<evidence type="ECO:0000256" key="1">
    <source>
        <dbReference type="SAM" id="MobiDB-lite"/>
    </source>
</evidence>
<dbReference type="OrthoDB" id="687730at2759"/>
<accession>A0A1D2NMU3</accession>
<dbReference type="Pfam" id="PF08434">
    <property type="entry name" value="CLCA"/>
    <property type="match status" value="1"/>
</dbReference>
<proteinExistence type="predicted"/>
<dbReference type="STRING" id="48709.A0A1D2NMU3"/>
<feature type="signal peptide" evidence="3">
    <location>
        <begin position="1"/>
        <end position="26"/>
    </location>
</feature>
<comment type="caution">
    <text evidence="5">The sequence shown here is derived from an EMBL/GenBank/DDBJ whole genome shotgun (WGS) entry which is preliminary data.</text>
</comment>
<keyword evidence="6" id="KW-1185">Reference proteome</keyword>
<evidence type="ECO:0000256" key="3">
    <source>
        <dbReference type="SAM" id="SignalP"/>
    </source>
</evidence>
<keyword evidence="2" id="KW-1133">Transmembrane helix</keyword>
<keyword evidence="3" id="KW-0732">Signal</keyword>
<protein>
    <submittedName>
        <fullName evidence="5">Calcium-activated chloride channel regulator 4</fullName>
    </submittedName>
</protein>
<reference evidence="5 6" key="1">
    <citation type="journal article" date="2016" name="Genome Biol. Evol.">
        <title>Gene Family Evolution Reflects Adaptation to Soil Environmental Stressors in the Genome of the Collembolan Orchesella cincta.</title>
        <authorList>
            <person name="Faddeeva-Vakhrusheva A."/>
            <person name="Derks M.F."/>
            <person name="Anvar S.Y."/>
            <person name="Agamennone V."/>
            <person name="Suring W."/>
            <person name="Smit S."/>
            <person name="van Straalen N.M."/>
            <person name="Roelofs D."/>
        </authorList>
    </citation>
    <scope>NUCLEOTIDE SEQUENCE [LARGE SCALE GENOMIC DNA]</scope>
    <source>
        <tissue evidence="5">Mixed pool</tissue>
    </source>
</reference>
<feature type="region of interest" description="Disordered" evidence="1">
    <location>
        <begin position="933"/>
        <end position="1004"/>
    </location>
</feature>
<feature type="compositionally biased region" description="Low complexity" evidence="1">
    <location>
        <begin position="933"/>
        <end position="972"/>
    </location>
</feature>
<dbReference type="EMBL" id="LJIJ01000003">
    <property type="protein sequence ID" value="ODN06571.1"/>
    <property type="molecule type" value="Genomic_DNA"/>
</dbReference>
<evidence type="ECO:0000259" key="4">
    <source>
        <dbReference type="Pfam" id="PF08434"/>
    </source>
</evidence>
<feature type="chain" id="PRO_5008905760" evidence="3">
    <location>
        <begin position="27"/>
        <end position="1046"/>
    </location>
</feature>
<dbReference type="InterPro" id="IPR013642">
    <property type="entry name" value="CLCA_N"/>
</dbReference>
<organism evidence="5 6">
    <name type="scientific">Orchesella cincta</name>
    <name type="common">Springtail</name>
    <name type="synonym">Podura cincta</name>
    <dbReference type="NCBI Taxonomy" id="48709"/>
    <lineage>
        <taxon>Eukaryota</taxon>
        <taxon>Metazoa</taxon>
        <taxon>Ecdysozoa</taxon>
        <taxon>Arthropoda</taxon>
        <taxon>Hexapoda</taxon>
        <taxon>Collembola</taxon>
        <taxon>Entomobryomorpha</taxon>
        <taxon>Entomobryoidea</taxon>
        <taxon>Orchesellidae</taxon>
        <taxon>Orchesellinae</taxon>
        <taxon>Orchesella</taxon>
    </lineage>
</organism>
<sequence length="1046" mass="116343">MTFTQYFRKIGLVALAIICASPSLDAISLDENGYYDIVIAINEKTAQNANEKYLENLKNGVQDLSDALFESTTGNFSIRSADIVLPEHWQIDADAFATTQHYHNADIRINHEYQAPEVINPTLCGYPGRYIELPYNFFDLPDIGPYGLTGKALLTLWARYRWGVHDEHGYPDDPSFPYFWKKYRLPDQPETDPEDYQVTNCANTEVKGKFQNLNGEICEASEDGLSPPPSDCRFVPDEVNQTATSSLMSFHFINSLTRFCDKDTHNKRAPTRQNLYCRFLSVTEVMEQSMDFKAVKVNHTNIRTPIVYRIVKQVSKPLLYILSDSVFVPPETVINGVAAGLDTIFNDTQNWNVLASTAVYPSEARTDSYDTLYPLNFPWFERDKFVESFRSSFTIGRTGFRTFAAAIQDIGNAIKERRHKAGAIILVVKFGGDYDYFLPAYESEVLATILEQNIQVFALEGRDDYVMEPALQRLTQLSGGSHFSVGTGEDDETNVASIMSAIDATLKAGAVPPSRYRVAHKGTIMYNSDNTGTPIPISVLYGNVKKVSFFLSLLNTAFSSSFAITKGPDSVDQLPSFAETYIWGKSEFSITHHLAEIEQNFDEPTDWEYSYNCGGFECFSMMVVIVELEEAPASPLPGDEIEITISTSVEEDSISDLTVESAASLKGTEFGIYARLEKNGHPINSPDLEVTAHIHFFSDQGSFDGLYPKIVPLVDDGAGSPDFTANDGIFSGSILPISYPSGDQGAYQIFVVAKLRPKASPRSPLPIDQVSIKCGSGYLGCYSETVTEPFVKFADLRRRIVFKGTDSFYPGLLAASSRILDFRMKPHPSFQNGYNLIWTQPKVMTEYGAVRAEEYEIFYTEDFNKLFTTVTDLSKVVGLELPSVVGQERTHMVTIEPGLKYYYVIRAHGQANAPTPVLSNVLFIHAQNNYPDTTPRPTTTFTPAPTTPTTTLPPRSTVTTTLPSVTSTVPTSTDDEITTTRRTTTRTTPTTTSTTPSTTTLPVQTTTKQSKNWIKSTAAIAIFTTFGVVLVAMFAGGFIYYRIIHQ</sequence>
<dbReference type="OMA" id="IRINHEY"/>
<dbReference type="Proteomes" id="UP000094527">
    <property type="component" value="Unassembled WGS sequence"/>
</dbReference>
<feature type="transmembrane region" description="Helical" evidence="2">
    <location>
        <begin position="1018"/>
        <end position="1041"/>
    </location>
</feature>
<evidence type="ECO:0000313" key="5">
    <source>
        <dbReference type="EMBL" id="ODN06571.1"/>
    </source>
</evidence>
<keyword evidence="2" id="KW-0472">Membrane</keyword>
<name>A0A1D2NMU3_ORCCI</name>
<evidence type="ECO:0000256" key="2">
    <source>
        <dbReference type="SAM" id="Phobius"/>
    </source>
</evidence>
<dbReference type="AlphaFoldDB" id="A0A1D2NMU3"/>
<feature type="compositionally biased region" description="Low complexity" evidence="1">
    <location>
        <begin position="980"/>
        <end position="1004"/>
    </location>
</feature>
<evidence type="ECO:0000313" key="6">
    <source>
        <dbReference type="Proteomes" id="UP000094527"/>
    </source>
</evidence>
<gene>
    <name evidence="5" type="ORF">Ocin01_00158</name>
</gene>